<protein>
    <submittedName>
        <fullName evidence="2">Phosphatase 2C-like domain-containing protein</fullName>
    </submittedName>
</protein>
<reference evidence="2 3" key="1">
    <citation type="journal article" date="2018" name="Front. Microbiol.">
        <title>Genomic and genetic insights into a cosmopolitan fungus, Paecilomyces variotii (Eurotiales).</title>
        <authorList>
            <person name="Urquhart A.S."/>
            <person name="Mondo S.J."/>
            <person name="Makela M.R."/>
            <person name="Hane J.K."/>
            <person name="Wiebenga A."/>
            <person name="He G."/>
            <person name="Mihaltcheva S."/>
            <person name="Pangilinan J."/>
            <person name="Lipzen A."/>
            <person name="Barry K."/>
            <person name="de Vries R.P."/>
            <person name="Grigoriev I.V."/>
            <person name="Idnurm A."/>
        </authorList>
    </citation>
    <scope>NUCLEOTIDE SEQUENCE [LARGE SCALE GENOMIC DNA]</scope>
    <source>
        <strain evidence="2 3">CBS 101075</strain>
    </source>
</reference>
<evidence type="ECO:0000313" key="2">
    <source>
        <dbReference type="EMBL" id="RWQ92984.1"/>
    </source>
</evidence>
<dbReference type="AlphaFoldDB" id="A0A443HME4"/>
<evidence type="ECO:0000259" key="1">
    <source>
        <dbReference type="PROSITE" id="PS51746"/>
    </source>
</evidence>
<sequence>MLLLGIPRTRPGRLLPRKSMSILRARATNKSYSTTRSSSSKNSIKYIAATGIASSSGLWWLITSSAHDDVPNLEKRPLSKQSSADLDLSKKEQVTNIISREAYSYLVRNIPGVDRYDGAQVPSNSPCEDVFIHGSFPSPCNDGNQWMAWAVLDGHAGRQTADVLQEKLLPFVRRSLEHVESSPLQNLGPEETVQRAISQGFLDLDETIFNTALDAAKSNEPLYEKVDKLLPAFSGSCALLSLYDPITSTLHVACTGDSRAVLGQQRPDGTWEVMPLSIDQTGRNEEEIARLYREHPGEEDIVKDGRVLGLMVSRAFGDSRWKWPLEIQEEMKRNFYGPAPLTPKYDVRTPPYLTAEPVVTTLKIDPSRASFLIMATDGMWDMMSNHQAVHLIGDWLDTQQAAAEEQEKKHNQPEPAHEPIIGDFGRLNEVFVDARKTIQDDNAAVHLVRNSLGGNCHELIAGRLAYSAPHSRYLRDDITVQVVFFNTRNLKRG</sequence>
<dbReference type="PANTHER" id="PTHR13832">
    <property type="entry name" value="PROTEIN PHOSPHATASE 2C"/>
    <property type="match status" value="1"/>
</dbReference>
<dbReference type="VEuPathDB" id="FungiDB:C8Q69DRAFT_77264"/>
<dbReference type="STRING" id="264951.A0A443HME4"/>
<dbReference type="PROSITE" id="PS51746">
    <property type="entry name" value="PPM_2"/>
    <property type="match status" value="1"/>
</dbReference>
<evidence type="ECO:0000313" key="3">
    <source>
        <dbReference type="Proteomes" id="UP000283841"/>
    </source>
</evidence>
<dbReference type="Pfam" id="PF00481">
    <property type="entry name" value="PP2C"/>
    <property type="match status" value="1"/>
</dbReference>
<dbReference type="InterPro" id="IPR001932">
    <property type="entry name" value="PPM-type_phosphatase-like_dom"/>
</dbReference>
<name>A0A443HME4_BYSSP</name>
<dbReference type="EMBL" id="RCNU01000011">
    <property type="protein sequence ID" value="RWQ92984.1"/>
    <property type="molecule type" value="Genomic_DNA"/>
</dbReference>
<comment type="caution">
    <text evidence="2">The sequence shown here is derived from an EMBL/GenBank/DDBJ whole genome shotgun (WGS) entry which is preliminary data.</text>
</comment>
<accession>A0A443HME4</accession>
<keyword evidence="3" id="KW-1185">Reference proteome</keyword>
<organism evidence="2 3">
    <name type="scientific">Byssochlamys spectabilis</name>
    <name type="common">Paecilomyces variotii</name>
    <dbReference type="NCBI Taxonomy" id="264951"/>
    <lineage>
        <taxon>Eukaryota</taxon>
        <taxon>Fungi</taxon>
        <taxon>Dikarya</taxon>
        <taxon>Ascomycota</taxon>
        <taxon>Pezizomycotina</taxon>
        <taxon>Eurotiomycetes</taxon>
        <taxon>Eurotiomycetidae</taxon>
        <taxon>Eurotiales</taxon>
        <taxon>Thermoascaceae</taxon>
        <taxon>Paecilomyces</taxon>
    </lineage>
</organism>
<proteinExistence type="predicted"/>
<dbReference type="InterPro" id="IPR036457">
    <property type="entry name" value="PPM-type-like_dom_sf"/>
</dbReference>
<dbReference type="GO" id="GO:0005739">
    <property type="term" value="C:mitochondrion"/>
    <property type="evidence" value="ECO:0007669"/>
    <property type="project" value="TreeGrafter"/>
</dbReference>
<dbReference type="InterPro" id="IPR015655">
    <property type="entry name" value="PP2C"/>
</dbReference>
<dbReference type="PANTHER" id="PTHR13832:SF792">
    <property type="entry name" value="GM14286P"/>
    <property type="match status" value="1"/>
</dbReference>
<feature type="domain" description="PPM-type phosphatase" evidence="1">
    <location>
        <begin position="123"/>
        <end position="485"/>
    </location>
</feature>
<dbReference type="Gene3D" id="3.60.40.10">
    <property type="entry name" value="PPM-type phosphatase domain"/>
    <property type="match status" value="1"/>
</dbReference>
<dbReference type="SUPFAM" id="SSF81606">
    <property type="entry name" value="PP2C-like"/>
    <property type="match status" value="1"/>
</dbReference>
<dbReference type="RefSeq" id="XP_028482629.1">
    <property type="nucleotide sequence ID" value="XM_028634022.1"/>
</dbReference>
<gene>
    <name evidence="2" type="ORF">C8Q69DRAFT_77264</name>
</gene>
<dbReference type="SMART" id="SM00332">
    <property type="entry name" value="PP2Cc"/>
    <property type="match status" value="1"/>
</dbReference>
<dbReference type="GO" id="GO:0004741">
    <property type="term" value="F:[pyruvate dehydrogenase (acetyl-transferring)]-phosphatase activity"/>
    <property type="evidence" value="ECO:0007669"/>
    <property type="project" value="TreeGrafter"/>
</dbReference>
<dbReference type="Proteomes" id="UP000283841">
    <property type="component" value="Unassembled WGS sequence"/>
</dbReference>
<dbReference type="GeneID" id="39603299"/>
<dbReference type="CDD" id="cd00143">
    <property type="entry name" value="PP2Cc"/>
    <property type="match status" value="1"/>
</dbReference>